<comment type="caution">
    <text evidence="1">The sequence shown here is derived from an EMBL/GenBank/DDBJ whole genome shotgun (WGS) entry which is preliminary data.</text>
</comment>
<gene>
    <name evidence="1" type="ORF">DERF_006393</name>
</gene>
<keyword evidence="2" id="KW-1185">Reference proteome</keyword>
<reference evidence="1" key="1">
    <citation type="submission" date="2013-05" db="EMBL/GenBank/DDBJ databases">
        <authorList>
            <person name="Yim A.K.Y."/>
            <person name="Chan T.F."/>
            <person name="Ji K.M."/>
            <person name="Liu X.Y."/>
            <person name="Zhou J.W."/>
            <person name="Li R.Q."/>
            <person name="Yang K.Y."/>
            <person name="Li J."/>
            <person name="Li M."/>
            <person name="Law P.T.W."/>
            <person name="Wu Y.L."/>
            <person name="Cai Z.L."/>
            <person name="Qin H."/>
            <person name="Bao Y."/>
            <person name="Leung R.K.K."/>
            <person name="Ng P.K.S."/>
            <person name="Zou J."/>
            <person name="Zhong X.J."/>
            <person name="Ran P.X."/>
            <person name="Zhong N.S."/>
            <person name="Liu Z.G."/>
            <person name="Tsui S.K.W."/>
        </authorList>
    </citation>
    <scope>NUCLEOTIDE SEQUENCE</scope>
    <source>
        <strain evidence="1">Derf</strain>
        <tissue evidence="1">Whole organism</tissue>
    </source>
</reference>
<protein>
    <submittedName>
        <fullName evidence="1">Uncharacterized protein</fullName>
    </submittedName>
</protein>
<organism evidence="1 2">
    <name type="scientific">Dermatophagoides farinae</name>
    <name type="common">American house dust mite</name>
    <dbReference type="NCBI Taxonomy" id="6954"/>
    <lineage>
        <taxon>Eukaryota</taxon>
        <taxon>Metazoa</taxon>
        <taxon>Ecdysozoa</taxon>
        <taxon>Arthropoda</taxon>
        <taxon>Chelicerata</taxon>
        <taxon>Arachnida</taxon>
        <taxon>Acari</taxon>
        <taxon>Acariformes</taxon>
        <taxon>Sarcoptiformes</taxon>
        <taxon>Astigmata</taxon>
        <taxon>Psoroptidia</taxon>
        <taxon>Analgoidea</taxon>
        <taxon>Pyroglyphidae</taxon>
        <taxon>Dermatophagoidinae</taxon>
        <taxon>Dermatophagoides</taxon>
    </lineage>
</organism>
<reference evidence="1" key="2">
    <citation type="journal article" date="2022" name="Res Sq">
        <title>Comparative Genomics Reveals Insights into the Divergent Evolution of Astigmatic Mites and Household Pest Adaptations.</title>
        <authorList>
            <person name="Xiong Q."/>
            <person name="Wan A.T.-Y."/>
            <person name="Liu X.-Y."/>
            <person name="Fung C.S.-H."/>
            <person name="Xiao X."/>
            <person name="Malainual N."/>
            <person name="Hou J."/>
            <person name="Wang L."/>
            <person name="Wang M."/>
            <person name="Yang K."/>
            <person name="Cui Y."/>
            <person name="Leung E."/>
            <person name="Nong W."/>
            <person name="Shin S.-K."/>
            <person name="Au S."/>
            <person name="Jeong K.Y."/>
            <person name="Chew F.T."/>
            <person name="Hui J."/>
            <person name="Leung T.F."/>
            <person name="Tungtrongchitr A."/>
            <person name="Zhong N."/>
            <person name="Liu Z."/>
            <person name="Tsui S."/>
        </authorList>
    </citation>
    <scope>NUCLEOTIDE SEQUENCE</scope>
    <source>
        <strain evidence="1">Derf</strain>
        <tissue evidence="1">Whole organism</tissue>
    </source>
</reference>
<evidence type="ECO:0000313" key="2">
    <source>
        <dbReference type="Proteomes" id="UP000790347"/>
    </source>
</evidence>
<dbReference type="AlphaFoldDB" id="A0A922LC41"/>
<dbReference type="EMBL" id="ASGP02000002">
    <property type="protein sequence ID" value="KAH9522835.1"/>
    <property type="molecule type" value="Genomic_DNA"/>
</dbReference>
<dbReference type="Proteomes" id="UP000790347">
    <property type="component" value="Unassembled WGS sequence"/>
</dbReference>
<name>A0A922LC41_DERFA</name>
<sequence>MQDVRNPKFAICECTYGVQFLFCIQKKDNRIPLRDPFHLSKKNCQQNIHRFSLEMKYISPQ</sequence>
<evidence type="ECO:0000313" key="1">
    <source>
        <dbReference type="EMBL" id="KAH9522835.1"/>
    </source>
</evidence>
<proteinExistence type="predicted"/>
<accession>A0A922LC41</accession>